<dbReference type="Pfam" id="PF24351">
    <property type="entry name" value="DUF7511"/>
    <property type="match status" value="1"/>
</dbReference>
<feature type="region of interest" description="Disordered" evidence="1">
    <location>
        <begin position="1"/>
        <end position="30"/>
    </location>
</feature>
<organism evidence="3 4">
    <name type="scientific">Halomicrobium zhouii</name>
    <dbReference type="NCBI Taxonomy" id="767519"/>
    <lineage>
        <taxon>Archaea</taxon>
        <taxon>Methanobacteriati</taxon>
        <taxon>Methanobacteriota</taxon>
        <taxon>Stenosarchaea group</taxon>
        <taxon>Halobacteria</taxon>
        <taxon>Halobacteriales</taxon>
        <taxon>Haloarculaceae</taxon>
        <taxon>Halomicrobium</taxon>
    </lineage>
</organism>
<feature type="compositionally biased region" description="Basic and acidic residues" evidence="1">
    <location>
        <begin position="1"/>
        <end position="13"/>
    </location>
</feature>
<dbReference type="InterPro" id="IPR055933">
    <property type="entry name" value="DUF7511"/>
</dbReference>
<evidence type="ECO:0000313" key="4">
    <source>
        <dbReference type="Proteomes" id="UP000199062"/>
    </source>
</evidence>
<protein>
    <recommendedName>
        <fullName evidence="2">DUF7511 domain-containing protein</fullName>
    </recommendedName>
</protein>
<dbReference type="RefSeq" id="WP_245778571.1">
    <property type="nucleotide sequence ID" value="NZ_FOZK01000001.1"/>
</dbReference>
<reference evidence="3 4" key="1">
    <citation type="submission" date="2016-10" db="EMBL/GenBank/DDBJ databases">
        <authorList>
            <person name="de Groot N.N."/>
        </authorList>
    </citation>
    <scope>NUCLEOTIDE SEQUENCE [LARGE SCALE GENOMIC DNA]</scope>
    <source>
        <strain evidence="3 4">CGMCC 1.10457</strain>
    </source>
</reference>
<evidence type="ECO:0000313" key="3">
    <source>
        <dbReference type="EMBL" id="SFR85346.1"/>
    </source>
</evidence>
<dbReference type="Proteomes" id="UP000199062">
    <property type="component" value="Unassembled WGS sequence"/>
</dbReference>
<keyword evidence="4" id="KW-1185">Reference proteome</keyword>
<evidence type="ECO:0000259" key="2">
    <source>
        <dbReference type="Pfam" id="PF24351"/>
    </source>
</evidence>
<evidence type="ECO:0000256" key="1">
    <source>
        <dbReference type="SAM" id="MobiDB-lite"/>
    </source>
</evidence>
<proteinExistence type="predicted"/>
<accession>A0A1I6K2B9</accession>
<dbReference type="AlphaFoldDB" id="A0A1I6K2B9"/>
<feature type="domain" description="DUF7511" evidence="2">
    <location>
        <begin position="32"/>
        <end position="78"/>
    </location>
</feature>
<dbReference type="EMBL" id="FOZK01000001">
    <property type="protein sequence ID" value="SFR85346.1"/>
    <property type="molecule type" value="Genomic_DNA"/>
</dbReference>
<gene>
    <name evidence="3" type="ORF">SAMN05216559_0075</name>
</gene>
<name>A0A1I6K2B9_9EURY</name>
<sequence>MSHEPPSESRDPLMESGPTSPLPQDEFPKYPLSTVVEPRADGSRRCIFYPEEEADEAAAETCWLAANHDLVVSIAQWR</sequence>